<protein>
    <recommendedName>
        <fullName evidence="4">Secreted protein</fullName>
    </recommendedName>
</protein>
<dbReference type="PANTHER" id="PTHR33776:SF3">
    <property type="entry name" value="PHD-TYPE DOMAIN-CONTAINING PROTEIN"/>
    <property type="match status" value="1"/>
</dbReference>
<dbReference type="PANTHER" id="PTHR33776">
    <property type="entry name" value="ENDO/EXONUCLEASE/PHOSPHATASE DOMAIN-CONTAINING PROTEIN"/>
    <property type="match status" value="1"/>
</dbReference>
<evidence type="ECO:0000256" key="1">
    <source>
        <dbReference type="SAM" id="SignalP"/>
    </source>
</evidence>
<proteinExistence type="predicted"/>
<keyword evidence="3" id="KW-1185">Reference proteome</keyword>
<evidence type="ECO:0000313" key="3">
    <source>
        <dbReference type="Proteomes" id="UP001159405"/>
    </source>
</evidence>
<feature type="signal peptide" evidence="1">
    <location>
        <begin position="1"/>
        <end position="20"/>
    </location>
</feature>
<feature type="chain" id="PRO_5046805298" description="Secreted protein" evidence="1">
    <location>
        <begin position="21"/>
        <end position="125"/>
    </location>
</feature>
<reference evidence="2 3" key="1">
    <citation type="submission" date="2022-05" db="EMBL/GenBank/DDBJ databases">
        <authorList>
            <consortium name="Genoscope - CEA"/>
            <person name="William W."/>
        </authorList>
    </citation>
    <scope>NUCLEOTIDE SEQUENCE [LARGE SCALE GENOMIC DNA]</scope>
</reference>
<evidence type="ECO:0008006" key="4">
    <source>
        <dbReference type="Google" id="ProtNLM"/>
    </source>
</evidence>
<organism evidence="2 3">
    <name type="scientific">Porites lobata</name>
    <dbReference type="NCBI Taxonomy" id="104759"/>
    <lineage>
        <taxon>Eukaryota</taxon>
        <taxon>Metazoa</taxon>
        <taxon>Cnidaria</taxon>
        <taxon>Anthozoa</taxon>
        <taxon>Hexacorallia</taxon>
        <taxon>Scleractinia</taxon>
        <taxon>Fungiina</taxon>
        <taxon>Poritidae</taxon>
        <taxon>Porites</taxon>
    </lineage>
</organism>
<dbReference type="EMBL" id="CALNXK010000062">
    <property type="protein sequence ID" value="CAH3139162.1"/>
    <property type="molecule type" value="Genomic_DNA"/>
</dbReference>
<accession>A0ABN8P9T0</accession>
<dbReference type="Proteomes" id="UP001159405">
    <property type="component" value="Unassembled WGS sequence"/>
</dbReference>
<name>A0ABN8P9T0_9CNID</name>
<gene>
    <name evidence="2" type="ORF">PLOB_00040468</name>
</gene>
<comment type="caution">
    <text evidence="2">The sequence shown here is derived from an EMBL/GenBank/DDBJ whole genome shotgun (WGS) entry which is preliminary data.</text>
</comment>
<sequence length="125" mass="14278">MKHGMMLNSLFLVTIFFVRTKKSNSQSRSCAGDELEQICLKLNQRQCAPFFLSCLYHPPNTSAAFFEDFMHLVECISAEAKETHFVEGFNIDLLLQNDSNSRCLKHLMESFSLHQMIDKPTLVAA</sequence>
<evidence type="ECO:0000313" key="2">
    <source>
        <dbReference type="EMBL" id="CAH3139162.1"/>
    </source>
</evidence>
<keyword evidence="1" id="KW-0732">Signal</keyword>